<feature type="region of interest" description="Disordered" evidence="1">
    <location>
        <begin position="1"/>
        <end position="37"/>
    </location>
</feature>
<dbReference type="OMA" id="CGDVAME"/>
<evidence type="ECO:0000256" key="1">
    <source>
        <dbReference type="SAM" id="MobiDB-lite"/>
    </source>
</evidence>
<feature type="domain" description="SAM" evidence="2">
    <location>
        <begin position="313"/>
        <end position="377"/>
    </location>
</feature>
<dbReference type="Proteomes" id="UP000821837">
    <property type="component" value="Chromosome 10"/>
</dbReference>
<dbReference type="InterPro" id="IPR013761">
    <property type="entry name" value="SAM/pointed_sf"/>
</dbReference>
<dbReference type="GO" id="GO:0045892">
    <property type="term" value="P:negative regulation of DNA-templated transcription"/>
    <property type="evidence" value="ECO:0007669"/>
    <property type="project" value="TreeGrafter"/>
</dbReference>
<dbReference type="VEuPathDB" id="VectorBase:RSAN_041330"/>
<dbReference type="GO" id="GO:0005634">
    <property type="term" value="C:nucleus"/>
    <property type="evidence" value="ECO:0007669"/>
    <property type="project" value="TreeGrafter"/>
</dbReference>
<reference evidence="3" key="1">
    <citation type="journal article" date="2020" name="Cell">
        <title>Large-Scale Comparative Analyses of Tick Genomes Elucidate Their Genetic Diversity and Vector Capacities.</title>
        <authorList>
            <consortium name="Tick Genome and Microbiome Consortium (TIGMIC)"/>
            <person name="Jia N."/>
            <person name="Wang J."/>
            <person name="Shi W."/>
            <person name="Du L."/>
            <person name="Sun Y."/>
            <person name="Zhan W."/>
            <person name="Jiang J.F."/>
            <person name="Wang Q."/>
            <person name="Zhang B."/>
            <person name="Ji P."/>
            <person name="Bell-Sakyi L."/>
            <person name="Cui X.M."/>
            <person name="Yuan T.T."/>
            <person name="Jiang B.G."/>
            <person name="Yang W.F."/>
            <person name="Lam T.T."/>
            <person name="Chang Q.C."/>
            <person name="Ding S.J."/>
            <person name="Wang X.J."/>
            <person name="Zhu J.G."/>
            <person name="Ruan X.D."/>
            <person name="Zhao L."/>
            <person name="Wei J.T."/>
            <person name="Ye R.Z."/>
            <person name="Que T.C."/>
            <person name="Du C.H."/>
            <person name="Zhou Y.H."/>
            <person name="Cheng J.X."/>
            <person name="Dai P.F."/>
            <person name="Guo W.B."/>
            <person name="Han X.H."/>
            <person name="Huang E.J."/>
            <person name="Li L.F."/>
            <person name="Wei W."/>
            <person name="Gao Y.C."/>
            <person name="Liu J.Z."/>
            <person name="Shao H.Z."/>
            <person name="Wang X."/>
            <person name="Wang C.C."/>
            <person name="Yang T.C."/>
            <person name="Huo Q.B."/>
            <person name="Li W."/>
            <person name="Chen H.Y."/>
            <person name="Chen S.E."/>
            <person name="Zhou L.G."/>
            <person name="Ni X.B."/>
            <person name="Tian J.H."/>
            <person name="Sheng Y."/>
            <person name="Liu T."/>
            <person name="Pan Y.S."/>
            <person name="Xia L.Y."/>
            <person name="Li J."/>
            <person name="Zhao F."/>
            <person name="Cao W.C."/>
        </authorList>
    </citation>
    <scope>NUCLEOTIDE SEQUENCE</scope>
    <source>
        <strain evidence="3">Rsan-2018</strain>
    </source>
</reference>
<feature type="compositionally biased region" description="Polar residues" evidence="1">
    <location>
        <begin position="220"/>
        <end position="243"/>
    </location>
</feature>
<dbReference type="SMART" id="SM00454">
    <property type="entry name" value="SAM"/>
    <property type="match status" value="1"/>
</dbReference>
<feature type="compositionally biased region" description="Basic residues" evidence="1">
    <location>
        <begin position="1"/>
        <end position="15"/>
    </location>
</feature>
<organism evidence="3 4">
    <name type="scientific">Rhipicephalus sanguineus</name>
    <name type="common">Brown dog tick</name>
    <name type="synonym">Ixodes sanguineus</name>
    <dbReference type="NCBI Taxonomy" id="34632"/>
    <lineage>
        <taxon>Eukaryota</taxon>
        <taxon>Metazoa</taxon>
        <taxon>Ecdysozoa</taxon>
        <taxon>Arthropoda</taxon>
        <taxon>Chelicerata</taxon>
        <taxon>Arachnida</taxon>
        <taxon>Acari</taxon>
        <taxon>Parasitiformes</taxon>
        <taxon>Ixodida</taxon>
        <taxon>Ixodoidea</taxon>
        <taxon>Ixodidae</taxon>
        <taxon>Rhipicephalinae</taxon>
        <taxon>Rhipicephalus</taxon>
        <taxon>Rhipicephalus</taxon>
    </lineage>
</organism>
<dbReference type="GO" id="GO:0042393">
    <property type="term" value="F:histone binding"/>
    <property type="evidence" value="ECO:0007669"/>
    <property type="project" value="TreeGrafter"/>
</dbReference>
<dbReference type="GO" id="GO:0003682">
    <property type="term" value="F:chromatin binding"/>
    <property type="evidence" value="ECO:0007669"/>
    <property type="project" value="TreeGrafter"/>
</dbReference>
<dbReference type="EMBL" id="JABSTV010001246">
    <property type="protein sequence ID" value="KAH7975978.1"/>
    <property type="molecule type" value="Genomic_DNA"/>
</dbReference>
<reference evidence="3" key="2">
    <citation type="submission" date="2021-09" db="EMBL/GenBank/DDBJ databases">
        <authorList>
            <person name="Jia N."/>
            <person name="Wang J."/>
            <person name="Shi W."/>
            <person name="Du L."/>
            <person name="Sun Y."/>
            <person name="Zhan W."/>
            <person name="Jiang J."/>
            <person name="Wang Q."/>
            <person name="Zhang B."/>
            <person name="Ji P."/>
            <person name="Sakyi L.B."/>
            <person name="Cui X."/>
            <person name="Yuan T."/>
            <person name="Jiang B."/>
            <person name="Yang W."/>
            <person name="Lam T.T.-Y."/>
            <person name="Chang Q."/>
            <person name="Ding S."/>
            <person name="Wang X."/>
            <person name="Zhu J."/>
            <person name="Ruan X."/>
            <person name="Zhao L."/>
            <person name="Wei J."/>
            <person name="Que T."/>
            <person name="Du C."/>
            <person name="Cheng J."/>
            <person name="Dai P."/>
            <person name="Han X."/>
            <person name="Huang E."/>
            <person name="Gao Y."/>
            <person name="Liu J."/>
            <person name="Shao H."/>
            <person name="Ye R."/>
            <person name="Li L."/>
            <person name="Wei W."/>
            <person name="Wang X."/>
            <person name="Wang C."/>
            <person name="Huo Q."/>
            <person name="Li W."/>
            <person name="Guo W."/>
            <person name="Chen H."/>
            <person name="Chen S."/>
            <person name="Zhou L."/>
            <person name="Zhou L."/>
            <person name="Ni X."/>
            <person name="Tian J."/>
            <person name="Zhou Y."/>
            <person name="Sheng Y."/>
            <person name="Liu T."/>
            <person name="Pan Y."/>
            <person name="Xia L."/>
            <person name="Li J."/>
            <person name="Zhao F."/>
            <person name="Cao W."/>
        </authorList>
    </citation>
    <scope>NUCLEOTIDE SEQUENCE</scope>
    <source>
        <strain evidence="3">Rsan-2018</strain>
        <tissue evidence="3">Larvae</tissue>
    </source>
</reference>
<dbReference type="SUPFAM" id="SSF47769">
    <property type="entry name" value="SAM/Pointed domain"/>
    <property type="match status" value="1"/>
</dbReference>
<dbReference type="InterPro" id="IPR001660">
    <property type="entry name" value="SAM"/>
</dbReference>
<protein>
    <recommendedName>
        <fullName evidence="2">SAM domain-containing protein</fullName>
    </recommendedName>
</protein>
<dbReference type="OrthoDB" id="5912862at2759"/>
<dbReference type="AlphaFoldDB" id="A0A9D4QE57"/>
<dbReference type="PANTHER" id="PTHR12247">
    <property type="entry name" value="POLYCOMB GROUP PROTEIN"/>
    <property type="match status" value="1"/>
</dbReference>
<evidence type="ECO:0000313" key="4">
    <source>
        <dbReference type="Proteomes" id="UP000821837"/>
    </source>
</evidence>
<feature type="region of interest" description="Disordered" evidence="1">
    <location>
        <begin position="99"/>
        <end position="180"/>
    </location>
</feature>
<comment type="caution">
    <text evidence="3">The sequence shown here is derived from an EMBL/GenBank/DDBJ whole genome shotgun (WGS) entry which is preliminary data.</text>
</comment>
<feature type="compositionally biased region" description="Basic and acidic residues" evidence="1">
    <location>
        <begin position="245"/>
        <end position="256"/>
    </location>
</feature>
<keyword evidence="4" id="KW-1185">Reference proteome</keyword>
<dbReference type="Gene3D" id="1.10.150.50">
    <property type="entry name" value="Transcription Factor, Ets-1"/>
    <property type="match status" value="1"/>
</dbReference>
<evidence type="ECO:0000313" key="3">
    <source>
        <dbReference type="EMBL" id="KAH7975978.1"/>
    </source>
</evidence>
<feature type="compositionally biased region" description="Basic and acidic residues" evidence="1">
    <location>
        <begin position="119"/>
        <end position="132"/>
    </location>
</feature>
<dbReference type="PROSITE" id="PS50105">
    <property type="entry name" value="SAM_DOMAIN"/>
    <property type="match status" value="1"/>
</dbReference>
<name>A0A9D4QE57_RHISA</name>
<dbReference type="PANTHER" id="PTHR12247:SF131">
    <property type="entry name" value="LD05287P"/>
    <property type="match status" value="1"/>
</dbReference>
<accession>A0A9D4QE57</accession>
<evidence type="ECO:0000259" key="2">
    <source>
        <dbReference type="PROSITE" id="PS50105"/>
    </source>
</evidence>
<feature type="region of interest" description="Disordered" evidence="1">
    <location>
        <begin position="211"/>
        <end position="266"/>
    </location>
</feature>
<dbReference type="InterPro" id="IPR050548">
    <property type="entry name" value="PcG_chromatin_remod_factors"/>
</dbReference>
<proteinExistence type="predicted"/>
<dbReference type="CDD" id="cd09509">
    <property type="entry name" value="SAM_Polycomb"/>
    <property type="match status" value="1"/>
</dbReference>
<feature type="compositionally biased region" description="Polar residues" evidence="1">
    <location>
        <begin position="152"/>
        <end position="167"/>
    </location>
</feature>
<dbReference type="Pfam" id="PF00536">
    <property type="entry name" value="SAM_1"/>
    <property type="match status" value="1"/>
</dbReference>
<sequence length="381" mass="41407">MSTVKRRGRPARRRGTGTARGSGRRRRGSSGSRVYSRQSAERWLASLLPPATSTSELFDHVPEQLDLKPDVKTHVICGNVVQESSAPFECGLRARRLAAEPGQSARDASPASPRQEPSVVDRDPRTAFDSRKVTPLRVSVVTRARRHEPATTAATSSQRRRWSSTPSGVAKPNLSVTQTPPPPPLLAPCVASAKLNPASIVVCVCGGHQPTAASRRNYDPNRSFSTTNQDNQAPNECTRSASEATAHDDAPMREVSDALAASSPSPRPCCPCLGQRTIAYLDRLSEVASQAATPGPSMPAQAPMQETASAKDWTVEDVVRYVKRIPRCAWHAEKFREEEVDGRALLLLGIRHLTVHMGLPVGPAVKILHAIRELRKCQRPN</sequence>
<gene>
    <name evidence="3" type="ORF">HPB52_007206</name>
</gene>